<keyword evidence="1" id="KW-0812">Transmembrane</keyword>
<protein>
    <submittedName>
        <fullName evidence="2">Uncharacterized protein</fullName>
    </submittedName>
</protein>
<evidence type="ECO:0000256" key="1">
    <source>
        <dbReference type="SAM" id="Phobius"/>
    </source>
</evidence>
<dbReference type="EMBL" id="MN739428">
    <property type="protein sequence ID" value="QHT04419.1"/>
    <property type="molecule type" value="Genomic_DNA"/>
</dbReference>
<sequence>MKNIHENIFYGALYLSYILYFVTYFQIAQYNPKYNELLEIFMKFYVILFLLIRFNPFVKSTFTEFDRTVVFSSAIFLLATTTFSELAEKFDLTELVKLSKLAK</sequence>
<name>A0A6C0CL63_9ZZZZ</name>
<keyword evidence="1" id="KW-0472">Membrane</keyword>
<reference evidence="2" key="1">
    <citation type="journal article" date="2020" name="Nature">
        <title>Giant virus diversity and host interactions through global metagenomics.</title>
        <authorList>
            <person name="Schulz F."/>
            <person name="Roux S."/>
            <person name="Paez-Espino D."/>
            <person name="Jungbluth S."/>
            <person name="Walsh D.A."/>
            <person name="Denef V.J."/>
            <person name="McMahon K.D."/>
            <person name="Konstantinidis K.T."/>
            <person name="Eloe-Fadrosh E.A."/>
            <person name="Kyrpides N.C."/>
            <person name="Woyke T."/>
        </authorList>
    </citation>
    <scope>NUCLEOTIDE SEQUENCE</scope>
    <source>
        <strain evidence="2">GVMAG-M-3300021185-45</strain>
    </source>
</reference>
<feature type="transmembrane region" description="Helical" evidence="1">
    <location>
        <begin position="69"/>
        <end position="87"/>
    </location>
</feature>
<feature type="transmembrane region" description="Helical" evidence="1">
    <location>
        <begin position="40"/>
        <end position="57"/>
    </location>
</feature>
<evidence type="ECO:0000313" key="2">
    <source>
        <dbReference type="EMBL" id="QHT04419.1"/>
    </source>
</evidence>
<dbReference type="AlphaFoldDB" id="A0A6C0CL63"/>
<organism evidence="2">
    <name type="scientific">viral metagenome</name>
    <dbReference type="NCBI Taxonomy" id="1070528"/>
    <lineage>
        <taxon>unclassified sequences</taxon>
        <taxon>metagenomes</taxon>
        <taxon>organismal metagenomes</taxon>
    </lineage>
</organism>
<accession>A0A6C0CL63</accession>
<feature type="transmembrane region" description="Helical" evidence="1">
    <location>
        <begin position="7"/>
        <end position="28"/>
    </location>
</feature>
<keyword evidence="1" id="KW-1133">Transmembrane helix</keyword>
<proteinExistence type="predicted"/>